<comment type="caution">
    <text evidence="1">The sequence shown here is derived from an EMBL/GenBank/DDBJ whole genome shotgun (WGS) entry which is preliminary data.</text>
</comment>
<dbReference type="Proteomes" id="UP000673691">
    <property type="component" value="Unassembled WGS sequence"/>
</dbReference>
<dbReference type="AlphaFoldDB" id="A0A8H8DFZ5"/>
<organism evidence="1 2">
    <name type="scientific">Olpidium bornovanus</name>
    <dbReference type="NCBI Taxonomy" id="278681"/>
    <lineage>
        <taxon>Eukaryota</taxon>
        <taxon>Fungi</taxon>
        <taxon>Fungi incertae sedis</taxon>
        <taxon>Olpidiomycota</taxon>
        <taxon>Olpidiomycotina</taxon>
        <taxon>Olpidiomycetes</taxon>
        <taxon>Olpidiales</taxon>
        <taxon>Olpidiaceae</taxon>
        <taxon>Olpidium</taxon>
    </lineage>
</organism>
<sequence length="65" mass="7352">MAEQKARSSRRRTAAVMSKPMLACSLMQMLMGVRNYSVCSCLYSHIFSYTAKFKKGLFLSFQVGC</sequence>
<keyword evidence="2" id="KW-1185">Reference proteome</keyword>
<proteinExistence type="predicted"/>
<protein>
    <submittedName>
        <fullName evidence="1">Uncharacterized protein</fullName>
    </submittedName>
</protein>
<evidence type="ECO:0000313" key="2">
    <source>
        <dbReference type="Proteomes" id="UP000673691"/>
    </source>
</evidence>
<dbReference type="EMBL" id="JAEFCI010010476">
    <property type="protein sequence ID" value="KAG5457194.1"/>
    <property type="molecule type" value="Genomic_DNA"/>
</dbReference>
<reference evidence="1 2" key="1">
    <citation type="journal article" name="Sci. Rep.">
        <title>Genome-scale phylogenetic analyses confirm Olpidium as the closest living zoosporic fungus to the non-flagellated, terrestrial fungi.</title>
        <authorList>
            <person name="Chang Y."/>
            <person name="Rochon D."/>
            <person name="Sekimoto S."/>
            <person name="Wang Y."/>
            <person name="Chovatia M."/>
            <person name="Sandor L."/>
            <person name="Salamov A."/>
            <person name="Grigoriev I.V."/>
            <person name="Stajich J.E."/>
            <person name="Spatafora J.W."/>
        </authorList>
    </citation>
    <scope>NUCLEOTIDE SEQUENCE [LARGE SCALE GENOMIC DNA]</scope>
    <source>
        <strain evidence="1">S191</strain>
    </source>
</reference>
<name>A0A8H8DFZ5_9FUNG</name>
<accession>A0A8H8DFZ5</accession>
<evidence type="ECO:0000313" key="1">
    <source>
        <dbReference type="EMBL" id="KAG5457194.1"/>
    </source>
</evidence>
<gene>
    <name evidence="1" type="ORF">BJ554DRAFT_2859</name>
</gene>